<dbReference type="Proteomes" id="UP001497644">
    <property type="component" value="Unassembled WGS sequence"/>
</dbReference>
<reference evidence="1" key="1">
    <citation type="submission" date="2024-04" db="EMBL/GenBank/DDBJ databases">
        <authorList>
            <consortium name="Molecular Ecology Group"/>
        </authorList>
    </citation>
    <scope>NUCLEOTIDE SEQUENCE</scope>
</reference>
<protein>
    <submittedName>
        <fullName evidence="1">Uncharacterized protein</fullName>
    </submittedName>
</protein>
<accession>A0AAV2MZH9</accession>
<organism evidence="1 2">
    <name type="scientific">Lasius platythorax</name>
    <dbReference type="NCBI Taxonomy" id="488582"/>
    <lineage>
        <taxon>Eukaryota</taxon>
        <taxon>Metazoa</taxon>
        <taxon>Ecdysozoa</taxon>
        <taxon>Arthropoda</taxon>
        <taxon>Hexapoda</taxon>
        <taxon>Insecta</taxon>
        <taxon>Pterygota</taxon>
        <taxon>Neoptera</taxon>
        <taxon>Endopterygota</taxon>
        <taxon>Hymenoptera</taxon>
        <taxon>Apocrita</taxon>
        <taxon>Aculeata</taxon>
        <taxon>Formicoidea</taxon>
        <taxon>Formicidae</taxon>
        <taxon>Formicinae</taxon>
        <taxon>Lasius</taxon>
        <taxon>Lasius</taxon>
    </lineage>
</organism>
<keyword evidence="2" id="KW-1185">Reference proteome</keyword>
<evidence type="ECO:0000313" key="1">
    <source>
        <dbReference type="EMBL" id="CAL1672642.1"/>
    </source>
</evidence>
<evidence type="ECO:0000313" key="2">
    <source>
        <dbReference type="Proteomes" id="UP001497644"/>
    </source>
</evidence>
<dbReference type="EMBL" id="CAXIPU020000770">
    <property type="protein sequence ID" value="CAL1672642.1"/>
    <property type="molecule type" value="Genomic_DNA"/>
</dbReference>
<dbReference type="AlphaFoldDB" id="A0AAV2MZH9"/>
<name>A0AAV2MZH9_9HYME</name>
<proteinExistence type="predicted"/>
<sequence>MAFWAGVALRQGARLAGPLPRCSGPDTSPSGRKHAAFVVLPSNCKVMFIPRNTCFRQVLRLTFFTTRTTVASLVYHPDKVLILRLSWLTSPNLAYSYSSEVRSSYRVSAVLRDKDPLFSGTVSDYG</sequence>
<comment type="caution">
    <text evidence="1">The sequence shown here is derived from an EMBL/GenBank/DDBJ whole genome shotgun (WGS) entry which is preliminary data.</text>
</comment>
<gene>
    <name evidence="1" type="ORF">LPLAT_LOCUS9548</name>
</gene>